<evidence type="ECO:0000313" key="3">
    <source>
        <dbReference type="Proteomes" id="UP001500668"/>
    </source>
</evidence>
<dbReference type="EMBL" id="BAAACA010000002">
    <property type="protein sequence ID" value="GAA0578001.1"/>
    <property type="molecule type" value="Genomic_DNA"/>
</dbReference>
<gene>
    <name evidence="2" type="ORF">GCM10010394_03160</name>
</gene>
<reference evidence="2 3" key="1">
    <citation type="journal article" date="2019" name="Int. J. Syst. Evol. Microbiol.">
        <title>The Global Catalogue of Microorganisms (GCM) 10K type strain sequencing project: providing services to taxonomists for standard genome sequencing and annotation.</title>
        <authorList>
            <consortium name="The Broad Institute Genomics Platform"/>
            <consortium name="The Broad Institute Genome Sequencing Center for Infectious Disease"/>
            <person name="Wu L."/>
            <person name="Ma J."/>
        </authorList>
    </citation>
    <scope>NUCLEOTIDE SEQUENCE [LARGE SCALE GENOMIC DNA]</scope>
    <source>
        <strain evidence="2 3">JCM 5067</strain>
    </source>
</reference>
<feature type="domain" description="Carboxymuconolactone decarboxylase-like" evidence="1">
    <location>
        <begin position="15"/>
        <end position="97"/>
    </location>
</feature>
<evidence type="ECO:0000313" key="2">
    <source>
        <dbReference type="EMBL" id="GAA0578001.1"/>
    </source>
</evidence>
<evidence type="ECO:0000259" key="1">
    <source>
        <dbReference type="Pfam" id="PF02627"/>
    </source>
</evidence>
<dbReference type="InterPro" id="IPR029032">
    <property type="entry name" value="AhpD-like"/>
</dbReference>
<organism evidence="2 3">
    <name type="scientific">Streptomyces crystallinus</name>
    <dbReference type="NCBI Taxonomy" id="68191"/>
    <lineage>
        <taxon>Bacteria</taxon>
        <taxon>Bacillati</taxon>
        <taxon>Actinomycetota</taxon>
        <taxon>Actinomycetes</taxon>
        <taxon>Kitasatosporales</taxon>
        <taxon>Streptomycetaceae</taxon>
        <taxon>Streptomyces</taxon>
    </lineage>
</organism>
<dbReference type="Gene3D" id="1.20.1290.10">
    <property type="entry name" value="AhpD-like"/>
    <property type="match status" value="1"/>
</dbReference>
<dbReference type="SUPFAM" id="SSF69118">
    <property type="entry name" value="AhpD-like"/>
    <property type="match status" value="1"/>
</dbReference>
<dbReference type="InterPro" id="IPR003779">
    <property type="entry name" value="CMD-like"/>
</dbReference>
<dbReference type="Proteomes" id="UP001500668">
    <property type="component" value="Unassembled WGS sequence"/>
</dbReference>
<dbReference type="RefSeq" id="WP_283141628.1">
    <property type="nucleotide sequence ID" value="NZ_BAAACA010000002.1"/>
</dbReference>
<keyword evidence="3" id="KW-1185">Reference proteome</keyword>
<sequence>MTARAKHPAFVVPGAIDALVALGKASKEVPGVDVKLLELLHLRASQINGDGANADRHPRLAKAAGETSDERLFAVAAWRNTPYFTDAERAALALAEAVTRLADREDAVSDEVWNDAAKHFNEQQLAAIVLSVATANLWNRLHVAIGQVADPNS</sequence>
<dbReference type="Pfam" id="PF02627">
    <property type="entry name" value="CMD"/>
    <property type="match status" value="1"/>
</dbReference>
<proteinExistence type="predicted"/>
<accession>A0ABN1EYV0</accession>
<dbReference type="PANTHER" id="PTHR34846:SF7">
    <property type="entry name" value="BLL7811 PROTEIN"/>
    <property type="match status" value="1"/>
</dbReference>
<dbReference type="PANTHER" id="PTHR34846">
    <property type="entry name" value="4-CARBOXYMUCONOLACTONE DECARBOXYLASE FAMILY PROTEIN (AFU_ORTHOLOGUE AFUA_6G11590)"/>
    <property type="match status" value="1"/>
</dbReference>
<protein>
    <submittedName>
        <fullName evidence="2">Carboxymuconolactone decarboxylase family protein</fullName>
    </submittedName>
</protein>
<name>A0ABN1EYV0_9ACTN</name>
<comment type="caution">
    <text evidence="2">The sequence shown here is derived from an EMBL/GenBank/DDBJ whole genome shotgun (WGS) entry which is preliminary data.</text>
</comment>